<feature type="region of interest" description="Disordered" evidence="1">
    <location>
        <begin position="156"/>
        <end position="291"/>
    </location>
</feature>
<feature type="compositionally biased region" description="Pro residues" evidence="1">
    <location>
        <begin position="102"/>
        <end position="111"/>
    </location>
</feature>
<accession>A0A8C6S0N0</accession>
<evidence type="ECO:0000256" key="1">
    <source>
        <dbReference type="SAM" id="MobiDB-lite"/>
    </source>
</evidence>
<evidence type="ECO:0000313" key="2">
    <source>
        <dbReference type="Ensembl" id="ENSNGAP00000025300.1"/>
    </source>
</evidence>
<feature type="compositionally biased region" description="Basic and acidic residues" evidence="1">
    <location>
        <begin position="235"/>
        <end position="288"/>
    </location>
</feature>
<reference evidence="2" key="2">
    <citation type="submission" date="2025-09" db="UniProtKB">
        <authorList>
            <consortium name="Ensembl"/>
        </authorList>
    </citation>
    <scope>IDENTIFICATION</scope>
</reference>
<evidence type="ECO:0000313" key="3">
    <source>
        <dbReference type="Proteomes" id="UP000694381"/>
    </source>
</evidence>
<name>A0A8C6S0N0_NANGA</name>
<dbReference type="InterPro" id="IPR026178">
    <property type="entry name" value="JSRP1"/>
</dbReference>
<dbReference type="GeneTree" id="ENSGT00390000012911"/>
<sequence>MTTRGLEDLDGGLGSCLPRDDDFPFLEETCPSRRPEHKARGSHRLADSSSWPHVPQDPVTTGAVDGQPKKTEKELVGTSKKPKAGESPRSAPVRKKSQPWSPLHPPPPPGAPLEDLPWGDLTLNKCLVLASLVALLGSAFQLCWDMVTGEAVVPAPAPQPWVPPSSPPKKPESGPPKPPSEPPTPKPGPPGPRAETENRTEIPRSPESAEVQRDPGKTMEEDSGEEPAPLQDGGSQERPRKEKLRKEGRLKKEERPRKERPRQERPRQARPQKERQRKEKPRATREPQEALPRCWEARESRNPEHWKRRAWAFLPCHARVNRPLGGQKHHGGKGHD</sequence>
<dbReference type="Ensembl" id="ENSNGAT00000031019.1">
    <property type="protein sequence ID" value="ENSNGAP00000025300.1"/>
    <property type="gene ID" value="ENSNGAG00000023304.1"/>
</dbReference>
<reference evidence="2" key="1">
    <citation type="submission" date="2025-08" db="UniProtKB">
        <authorList>
            <consortium name="Ensembl"/>
        </authorList>
    </citation>
    <scope>IDENTIFICATION</scope>
</reference>
<dbReference type="PANTHER" id="PTHR22397:SF2">
    <property type="entry name" value="JUNCTIONAL SARCOPLASMIC RETICULUM PROTEIN 1"/>
    <property type="match status" value="1"/>
</dbReference>
<dbReference type="PANTHER" id="PTHR22397">
    <property type="entry name" value="JUNCTIONAL SARCOPLASMIC RETICULUM PROTEIN 1"/>
    <property type="match status" value="1"/>
</dbReference>
<protein>
    <submittedName>
        <fullName evidence="2">Junctional sarcoplasmic reticulum protein 1</fullName>
    </submittedName>
</protein>
<feature type="region of interest" description="Disordered" evidence="1">
    <location>
        <begin position="1"/>
        <end position="118"/>
    </location>
</feature>
<organism evidence="2 3">
    <name type="scientific">Nannospalax galili</name>
    <name type="common">Northern Israeli blind subterranean mole rat</name>
    <name type="synonym">Spalax galili</name>
    <dbReference type="NCBI Taxonomy" id="1026970"/>
    <lineage>
        <taxon>Eukaryota</taxon>
        <taxon>Metazoa</taxon>
        <taxon>Chordata</taxon>
        <taxon>Craniata</taxon>
        <taxon>Vertebrata</taxon>
        <taxon>Euteleostomi</taxon>
        <taxon>Mammalia</taxon>
        <taxon>Eutheria</taxon>
        <taxon>Euarchontoglires</taxon>
        <taxon>Glires</taxon>
        <taxon>Rodentia</taxon>
        <taxon>Myomorpha</taxon>
        <taxon>Muroidea</taxon>
        <taxon>Spalacidae</taxon>
        <taxon>Spalacinae</taxon>
        <taxon>Nannospalax</taxon>
    </lineage>
</organism>
<keyword evidence="3" id="KW-1185">Reference proteome</keyword>
<dbReference type="AlphaFoldDB" id="A0A8C6S0N0"/>
<feature type="compositionally biased region" description="Basic and acidic residues" evidence="1">
    <location>
        <begin position="194"/>
        <end position="204"/>
    </location>
</feature>
<proteinExistence type="predicted"/>
<dbReference type="OMA" id="QELPWGD"/>
<feature type="compositionally biased region" description="Pro residues" evidence="1">
    <location>
        <begin position="156"/>
        <end position="192"/>
    </location>
</feature>
<dbReference type="Proteomes" id="UP000694381">
    <property type="component" value="Unassembled WGS sequence"/>
</dbReference>
<gene>
    <name evidence="2" type="primary">Jsrp1</name>
</gene>
<dbReference type="GO" id="GO:0016529">
    <property type="term" value="C:sarcoplasmic reticulum"/>
    <property type="evidence" value="ECO:0007669"/>
    <property type="project" value="TreeGrafter"/>
</dbReference>
<feature type="compositionally biased region" description="Basic and acidic residues" evidence="1">
    <location>
        <begin position="210"/>
        <end position="220"/>
    </location>
</feature>
<dbReference type="Pfam" id="PF15312">
    <property type="entry name" value="JSRP"/>
    <property type="match status" value="1"/>
</dbReference>
<dbReference type="GO" id="GO:0003009">
    <property type="term" value="P:skeletal muscle contraction"/>
    <property type="evidence" value="ECO:0007669"/>
    <property type="project" value="Ensembl"/>
</dbReference>